<evidence type="ECO:0000313" key="3">
    <source>
        <dbReference type="Proteomes" id="UP001432322"/>
    </source>
</evidence>
<feature type="non-terminal residue" evidence="2">
    <location>
        <position position="103"/>
    </location>
</feature>
<protein>
    <submittedName>
        <fullName evidence="2">Uncharacterized protein</fullName>
    </submittedName>
</protein>
<dbReference type="EMBL" id="BTSY01000005">
    <property type="protein sequence ID" value="GMT26725.1"/>
    <property type="molecule type" value="Genomic_DNA"/>
</dbReference>
<comment type="caution">
    <text evidence="2">The sequence shown here is derived from an EMBL/GenBank/DDBJ whole genome shotgun (WGS) entry which is preliminary data.</text>
</comment>
<evidence type="ECO:0000256" key="1">
    <source>
        <dbReference type="SAM" id="Phobius"/>
    </source>
</evidence>
<evidence type="ECO:0000313" key="2">
    <source>
        <dbReference type="EMBL" id="GMT26725.1"/>
    </source>
</evidence>
<organism evidence="2 3">
    <name type="scientific">Pristionchus fissidentatus</name>
    <dbReference type="NCBI Taxonomy" id="1538716"/>
    <lineage>
        <taxon>Eukaryota</taxon>
        <taxon>Metazoa</taxon>
        <taxon>Ecdysozoa</taxon>
        <taxon>Nematoda</taxon>
        <taxon>Chromadorea</taxon>
        <taxon>Rhabditida</taxon>
        <taxon>Rhabditina</taxon>
        <taxon>Diplogasteromorpha</taxon>
        <taxon>Diplogasteroidea</taxon>
        <taxon>Neodiplogasteridae</taxon>
        <taxon>Pristionchus</taxon>
    </lineage>
</organism>
<dbReference type="AlphaFoldDB" id="A0AAV5W7Y3"/>
<name>A0AAV5W7Y3_9BILA</name>
<keyword evidence="3" id="KW-1185">Reference proteome</keyword>
<sequence length="103" mass="11550">SEGATTLSNHLFKNYDPLLSPYNSRSDLNGSSIRLSLMRARLTGVNDRQMEFRSIVNFGVRLTRQPVFWISLVVMPTFLLGTLVMIGVFYGATPENVVNNAVR</sequence>
<keyword evidence="1" id="KW-0812">Transmembrane</keyword>
<proteinExistence type="predicted"/>
<reference evidence="2" key="1">
    <citation type="submission" date="2023-10" db="EMBL/GenBank/DDBJ databases">
        <title>Genome assembly of Pristionchus species.</title>
        <authorList>
            <person name="Yoshida K."/>
            <person name="Sommer R.J."/>
        </authorList>
    </citation>
    <scope>NUCLEOTIDE SEQUENCE</scope>
    <source>
        <strain evidence="2">RS5133</strain>
    </source>
</reference>
<dbReference type="Proteomes" id="UP001432322">
    <property type="component" value="Unassembled WGS sequence"/>
</dbReference>
<keyword evidence="1" id="KW-0472">Membrane</keyword>
<feature type="transmembrane region" description="Helical" evidence="1">
    <location>
        <begin position="67"/>
        <end position="90"/>
    </location>
</feature>
<feature type="non-terminal residue" evidence="2">
    <location>
        <position position="1"/>
    </location>
</feature>
<keyword evidence="1" id="KW-1133">Transmembrane helix</keyword>
<accession>A0AAV5W7Y3</accession>
<gene>
    <name evidence="2" type="ORF">PFISCL1PPCAC_18022</name>
</gene>